<feature type="transmembrane region" description="Helical" evidence="6">
    <location>
        <begin position="299"/>
        <end position="325"/>
    </location>
</feature>
<dbReference type="PANTHER" id="PTHR30341">
    <property type="entry name" value="SODIUM ION/PROTON ANTIPORTER NHAA-RELATED"/>
    <property type="match status" value="1"/>
</dbReference>
<gene>
    <name evidence="6 7" type="primary">nhaA</name>
    <name evidence="7" type="ORF">DM194_19245</name>
</gene>
<evidence type="ECO:0000313" key="8">
    <source>
        <dbReference type="Proteomes" id="UP000249605"/>
    </source>
</evidence>
<accession>A0A2U9SA68</accession>
<dbReference type="Gene3D" id="1.20.1530.10">
    <property type="entry name" value="Na+/H+ antiporter like domain"/>
    <property type="match status" value="1"/>
</dbReference>
<name>A0A2U9SA68_9PROT</name>
<evidence type="ECO:0000256" key="6">
    <source>
        <dbReference type="HAMAP-Rule" id="MF_01844"/>
    </source>
</evidence>
<evidence type="ECO:0000256" key="2">
    <source>
        <dbReference type="ARBA" id="ARBA00022475"/>
    </source>
</evidence>
<feature type="transmembrane region" description="Helical" evidence="6">
    <location>
        <begin position="211"/>
        <end position="240"/>
    </location>
</feature>
<comment type="similarity">
    <text evidence="6">Belongs to the NhaA Na(+)/H(+) (TC 2.A.33) antiporter family.</text>
</comment>
<evidence type="ECO:0000313" key="7">
    <source>
        <dbReference type="EMBL" id="AWU96415.1"/>
    </source>
</evidence>
<organism evidence="7 8">
    <name type="scientific">Azospirillum ramasamyi</name>
    <dbReference type="NCBI Taxonomy" id="682998"/>
    <lineage>
        <taxon>Bacteria</taxon>
        <taxon>Pseudomonadati</taxon>
        <taxon>Pseudomonadota</taxon>
        <taxon>Alphaproteobacteria</taxon>
        <taxon>Rhodospirillales</taxon>
        <taxon>Azospirillaceae</taxon>
        <taxon>Azospirillum</taxon>
    </lineage>
</organism>
<dbReference type="EMBL" id="CP029831">
    <property type="protein sequence ID" value="AWU96415.1"/>
    <property type="molecule type" value="Genomic_DNA"/>
</dbReference>
<evidence type="ECO:0000256" key="4">
    <source>
        <dbReference type="ARBA" id="ARBA00022989"/>
    </source>
</evidence>
<dbReference type="GO" id="GO:0015385">
    <property type="term" value="F:sodium:proton antiporter activity"/>
    <property type="evidence" value="ECO:0007669"/>
    <property type="project" value="UniProtKB-UniRule"/>
</dbReference>
<dbReference type="RefSeq" id="WP_111069155.1">
    <property type="nucleotide sequence ID" value="NZ_CP029831.1"/>
</dbReference>
<dbReference type="Proteomes" id="UP000249605">
    <property type="component" value="Plasmid unnamed7"/>
</dbReference>
<comment type="function">
    <text evidence="6">Na(+)/H(+) antiporter that extrudes sodium in exchange for external protons.</text>
</comment>
<keyword evidence="7" id="KW-0614">Plasmid</keyword>
<keyword evidence="8" id="KW-1185">Reference proteome</keyword>
<feature type="transmembrane region" description="Helical" evidence="6">
    <location>
        <begin position="159"/>
        <end position="180"/>
    </location>
</feature>
<protein>
    <recommendedName>
        <fullName evidence="6">Na(+)/H(+) antiporter NhaA</fullName>
    </recommendedName>
    <alternativeName>
        <fullName evidence="6">Sodium/proton antiporter NhaA</fullName>
    </alternativeName>
</protein>
<keyword evidence="6" id="KW-0915">Sodium</keyword>
<keyword evidence="6" id="KW-0050">Antiport</keyword>
<keyword evidence="6" id="KW-0739">Sodium transport</keyword>
<evidence type="ECO:0000256" key="3">
    <source>
        <dbReference type="ARBA" id="ARBA00022692"/>
    </source>
</evidence>
<feature type="transmembrane region" description="Helical" evidence="6">
    <location>
        <begin position="98"/>
        <end position="117"/>
    </location>
</feature>
<feature type="transmembrane region" description="Helical" evidence="6">
    <location>
        <begin position="337"/>
        <end position="359"/>
    </location>
</feature>
<sequence length="410" mass="42753">MVEKTQPSLRRPISIFREFMESEASGGILLMVAAALALIVANSPLSEAYFGTLHTYVLGLSIGHWVNDGLMAVFFLLVGLEIKREMLDGQLSTWSRRILPGVAAAGGMLVPALIYVAFNSSNPETIRGWAIPAATDIAFALGVLSLLGPRVPTSLKIFLTALAIIDDLGAVIIIALFYTADLSMPALGAAALILAALIALNRFGVQKLWPYLILGAGLWGAVLLSGVHATLAGVTLALTIPLRRHAPGQPDDMHSPLHRLEHGIHGWVAYLIVPVFGFANAGVSFAGMDASILTGSVPLGIALGLFLGKMVGVFGTAWLTIRLGFAEMPAGANTVQLYGVALLCGIGFTMSLFIGALAFPTSPELGDAVKVGVFAGSLVSATVGALLLRFVSPKTEIPATGYAKADGNAA</sequence>
<comment type="subcellular location">
    <subcellularLocation>
        <location evidence="1">Cell inner membrane</location>
        <topology evidence="1">Multi-pass membrane protein</topology>
    </subcellularLocation>
    <subcellularLocation>
        <location evidence="6">Cell membrane</location>
        <topology evidence="6">Multi-pass membrane protein</topology>
    </subcellularLocation>
</comment>
<dbReference type="OrthoDB" id="9808135at2"/>
<evidence type="ECO:0000256" key="5">
    <source>
        <dbReference type="ARBA" id="ARBA00023136"/>
    </source>
</evidence>
<feature type="transmembrane region" description="Helical" evidence="6">
    <location>
        <begin position="129"/>
        <end position="147"/>
    </location>
</feature>
<dbReference type="NCBIfam" id="TIGR00773">
    <property type="entry name" value="NhaA"/>
    <property type="match status" value="1"/>
</dbReference>
<keyword evidence="4 6" id="KW-1133">Transmembrane helix</keyword>
<proteinExistence type="inferred from homology"/>
<keyword evidence="3 6" id="KW-0812">Transmembrane</keyword>
<comment type="catalytic activity">
    <reaction evidence="6">
        <text>Na(+)(in) + 2 H(+)(out) = Na(+)(out) + 2 H(+)(in)</text>
        <dbReference type="Rhea" id="RHEA:29251"/>
        <dbReference type="ChEBI" id="CHEBI:15378"/>
        <dbReference type="ChEBI" id="CHEBI:29101"/>
    </reaction>
</comment>
<dbReference type="HAMAP" id="MF_01844">
    <property type="entry name" value="NhaA"/>
    <property type="match status" value="1"/>
</dbReference>
<dbReference type="NCBIfam" id="NF007111">
    <property type="entry name" value="PRK09560.1"/>
    <property type="match status" value="1"/>
</dbReference>
<dbReference type="Pfam" id="PF06965">
    <property type="entry name" value="Na_H_antiport_1"/>
    <property type="match status" value="1"/>
</dbReference>
<feature type="transmembrane region" description="Helical" evidence="6">
    <location>
        <begin position="267"/>
        <end position="287"/>
    </location>
</feature>
<geneLocation type="plasmid" evidence="7 8">
    <name>unnamed7</name>
</geneLocation>
<feature type="transmembrane region" description="Helical" evidence="6">
    <location>
        <begin position="371"/>
        <end position="391"/>
    </location>
</feature>
<reference evidence="7 8" key="1">
    <citation type="submission" date="2018-06" db="EMBL/GenBank/DDBJ databases">
        <title>Complete genome sequencing of Azospirillum sp. M2T2B2.</title>
        <authorList>
            <person name="Heo J."/>
            <person name="Kim S.-J."/>
            <person name="Kwon S.-W."/>
            <person name="Anandham R."/>
        </authorList>
    </citation>
    <scope>NUCLEOTIDE SEQUENCE [LARGE SCALE GENOMIC DNA]</scope>
    <source>
        <strain evidence="7 8">M2T2B2</strain>
        <plasmid evidence="7 8">unnamed7</plasmid>
    </source>
</reference>
<keyword evidence="6" id="KW-0813">Transport</keyword>
<dbReference type="GO" id="GO:0006885">
    <property type="term" value="P:regulation of pH"/>
    <property type="evidence" value="ECO:0007669"/>
    <property type="project" value="UniProtKB-UniRule"/>
</dbReference>
<keyword evidence="5 6" id="KW-0472">Membrane</keyword>
<feature type="transmembrane region" description="Helical" evidence="6">
    <location>
        <begin position="53"/>
        <end position="78"/>
    </location>
</feature>
<keyword evidence="2 6" id="KW-1003">Cell membrane</keyword>
<dbReference type="AlphaFoldDB" id="A0A2U9SA68"/>
<dbReference type="NCBIfam" id="NF007112">
    <property type="entry name" value="PRK09561.1"/>
    <property type="match status" value="1"/>
</dbReference>
<dbReference type="InterPro" id="IPR023171">
    <property type="entry name" value="Na/H_antiporter_dom_sf"/>
</dbReference>
<dbReference type="KEGG" id="azm:DM194_19245"/>
<feature type="transmembrane region" description="Helical" evidence="6">
    <location>
        <begin position="186"/>
        <end position="204"/>
    </location>
</feature>
<feature type="transmembrane region" description="Helical" evidence="6">
    <location>
        <begin position="21"/>
        <end position="41"/>
    </location>
</feature>
<keyword evidence="6" id="KW-0406">Ion transport</keyword>
<dbReference type="PANTHER" id="PTHR30341:SF0">
    <property type="entry name" value="NA(+)_H(+) ANTIPORTER NHAA"/>
    <property type="match status" value="1"/>
</dbReference>
<evidence type="ECO:0000256" key="1">
    <source>
        <dbReference type="ARBA" id="ARBA00004429"/>
    </source>
</evidence>
<dbReference type="GO" id="GO:0005886">
    <property type="term" value="C:plasma membrane"/>
    <property type="evidence" value="ECO:0007669"/>
    <property type="project" value="UniProtKB-SubCell"/>
</dbReference>
<dbReference type="InterPro" id="IPR004670">
    <property type="entry name" value="NhaA"/>
</dbReference>